<evidence type="ECO:0000313" key="3">
    <source>
        <dbReference type="Proteomes" id="UP000019335"/>
    </source>
</evidence>
<proteinExistence type="predicted"/>
<evidence type="ECO:0000313" key="2">
    <source>
        <dbReference type="EMBL" id="EWM27129.1"/>
    </source>
</evidence>
<reference evidence="2 3" key="1">
    <citation type="journal article" date="2014" name="Mol. Plant">
        <title>Chromosome Scale Genome Assembly and Transcriptome Profiling of Nannochloropsis gaditana in Nitrogen Depletion.</title>
        <authorList>
            <person name="Corteggiani Carpinelli E."/>
            <person name="Telatin A."/>
            <person name="Vitulo N."/>
            <person name="Forcato C."/>
            <person name="D'Angelo M."/>
            <person name="Schiavon R."/>
            <person name="Vezzi A."/>
            <person name="Giacometti G.M."/>
            <person name="Morosinotto T."/>
            <person name="Valle G."/>
        </authorList>
    </citation>
    <scope>NUCLEOTIDE SEQUENCE [LARGE SCALE GENOMIC DNA]</scope>
    <source>
        <strain evidence="2 3">B-31</strain>
    </source>
</reference>
<accession>W7U361</accession>
<feature type="region of interest" description="Disordered" evidence="1">
    <location>
        <begin position="516"/>
        <end position="538"/>
    </location>
</feature>
<sequence length="599" mass="64132">MHYKPINLSKSNFLICSIHFRRLKNLRAHMAMVGLHRVAHITFAAAMSLLLASSTSAQTFPGCSSTDMRQLTWVGRGLMNCFSLSLGEVFMFMGGLSSDQSIWLDRCSESSDQYQNECFQLLESILQQAASQPGSVPAKVVGVIYQNPPEVLNCVAEVNNQVGSFSPTCTDGVSLGQITRSSARLAPYVNSIKPWHLPPQMEGCAVNDLLNLQLAYLPFIDCLNFNFTQLIEGFGSSSPNMGAQLEDATIRAGISCLYDPHMTNSDCMYLVILATTKLQGGSWSDMGVYAMRALTDYPQACQCVRGASQSAAYQAVSTSCPAHDSLNFLTALEASCAFEPQIQSSLSKALNGCSDADVVRAELVGLQILDCMGADGGDLAGSTDELTEARIAQIANCVNDPGYENAECLGLLGSLARIAADAPDSLEAKLVDEMTTDGSEFCACLDRAAHSPPANDLGAVCEVPFSGVDFLRENKKYCEAIAAVPPAFWATAAAGIVAAANAPLSTETATVHSVSTRPGQDTVEISPSSSHRGKDKGNLWGYLPSSSGVLSYFSDSEATNEQIRRLEEGKDGKFRLVGKPKAEIVEGQMHLRSSAHDED</sequence>
<feature type="compositionally biased region" description="Polar residues" evidence="1">
    <location>
        <begin position="516"/>
        <end position="530"/>
    </location>
</feature>
<organism evidence="2 3">
    <name type="scientific">Nannochloropsis gaditana</name>
    <dbReference type="NCBI Taxonomy" id="72520"/>
    <lineage>
        <taxon>Eukaryota</taxon>
        <taxon>Sar</taxon>
        <taxon>Stramenopiles</taxon>
        <taxon>Ochrophyta</taxon>
        <taxon>Eustigmatophyceae</taxon>
        <taxon>Eustigmatales</taxon>
        <taxon>Monodopsidaceae</taxon>
        <taxon>Nannochloropsis</taxon>
    </lineage>
</organism>
<dbReference type="AlphaFoldDB" id="W7U361"/>
<dbReference type="EMBL" id="AZIL01000518">
    <property type="protein sequence ID" value="EWM27129.1"/>
    <property type="molecule type" value="Genomic_DNA"/>
</dbReference>
<protein>
    <submittedName>
        <fullName evidence="2">Uncharacterized protein</fullName>
    </submittedName>
</protein>
<gene>
    <name evidence="2" type="ORF">Naga_100419g2</name>
</gene>
<evidence type="ECO:0000256" key="1">
    <source>
        <dbReference type="SAM" id="MobiDB-lite"/>
    </source>
</evidence>
<name>W7U361_9STRA</name>
<dbReference type="Proteomes" id="UP000019335">
    <property type="component" value="Chromosome 7"/>
</dbReference>
<keyword evidence="3" id="KW-1185">Reference proteome</keyword>
<comment type="caution">
    <text evidence="2">The sequence shown here is derived from an EMBL/GenBank/DDBJ whole genome shotgun (WGS) entry which is preliminary data.</text>
</comment>